<dbReference type="CDD" id="cd00496">
    <property type="entry name" value="PheRS_alpha_core"/>
    <property type="match status" value="1"/>
</dbReference>
<keyword evidence="9" id="KW-0460">Magnesium</keyword>
<evidence type="ECO:0000256" key="1">
    <source>
        <dbReference type="ARBA" id="ARBA00004496"/>
    </source>
</evidence>
<evidence type="ECO:0000259" key="12">
    <source>
        <dbReference type="PROSITE" id="PS50862"/>
    </source>
</evidence>
<evidence type="ECO:0000313" key="13">
    <source>
        <dbReference type="EMBL" id="EES52599.1"/>
    </source>
</evidence>
<keyword evidence="8" id="KW-0067">ATP-binding</keyword>
<dbReference type="InterPro" id="IPR002319">
    <property type="entry name" value="Phenylalanyl-tRNA_Synthase"/>
</dbReference>
<keyword evidence="7" id="KW-0547">Nucleotide-binding</keyword>
<proteinExistence type="inferred from homology"/>
<keyword evidence="11 13" id="KW-0030">Aminoacyl-tRNA synthetase</keyword>
<dbReference type="GO" id="GO:0004826">
    <property type="term" value="F:phenylalanine-tRNA ligase activity"/>
    <property type="evidence" value="ECO:0007669"/>
    <property type="project" value="UniProtKB-EC"/>
</dbReference>
<evidence type="ECO:0000256" key="5">
    <source>
        <dbReference type="ARBA" id="ARBA00022598"/>
    </source>
</evidence>
<organism evidence="13 14">
    <name type="scientific">Leptospirillum ferrodiazotrophum</name>
    <dbReference type="NCBI Taxonomy" id="412449"/>
    <lineage>
        <taxon>Bacteria</taxon>
        <taxon>Pseudomonadati</taxon>
        <taxon>Nitrospirota</taxon>
        <taxon>Nitrospiria</taxon>
        <taxon>Nitrospirales</taxon>
        <taxon>Nitrospiraceae</taxon>
        <taxon>Leptospirillum</taxon>
    </lineage>
</organism>
<evidence type="ECO:0000256" key="11">
    <source>
        <dbReference type="ARBA" id="ARBA00023146"/>
    </source>
</evidence>
<dbReference type="Pfam" id="PF01409">
    <property type="entry name" value="tRNA-synt_2d"/>
    <property type="match status" value="1"/>
</dbReference>
<comment type="subcellular location">
    <subcellularLocation>
        <location evidence="1">Cytoplasm</location>
    </subcellularLocation>
</comment>
<sequence>MSQPLHPVERALLRPFLTREDPGSFLSSDDLGPMSGLSPAQVQMGLEMVKSRGLIEERLDREETLLRPTDQGIAALDEGLPEEIIMEALAAGPRPMSDLRGLFPDPSVASKAMGALKDAGSLKVEGGQPVRAGDLPPGVLLLKKLLKMSAEAPVVLESLPKEEQELLSQYQRRRGKEKGLIRLDVRSFRSYRLSPEAGLTPSDLESGGELLGNVTPEMLQSRSWEGGTFRPFSVGADAPPPLQGHLHPYREFLEEVRGHLVRLGFAEMTGSLVEPEFWNMDALFIPQTHPARNIHDIYLISEPRLATDSHEWPMEAVARTHEGREAPLPTRGWRQGFDPEQAKRLLMRSQGTALSSRTLSKKPSVPGKYFAIARCFRHDQVDATHAVDFFQAEGIVLEEDASFVTLLGLLALLAREIAGVDQVHYKPAYFPFTEPSVELHAHHPELGWMELGGAGLFRPEVTRPLGVEVPVIAWGMGIDRMAMFRLGLSDIRDLFTGDLSVLSGMIRAEERSWAHTSPPADLPR</sequence>
<evidence type="ECO:0000256" key="2">
    <source>
        <dbReference type="ARBA" id="ARBA00006703"/>
    </source>
</evidence>
<keyword evidence="5" id="KW-0436">Ligase</keyword>
<evidence type="ECO:0000256" key="4">
    <source>
        <dbReference type="ARBA" id="ARBA00022490"/>
    </source>
</evidence>
<dbReference type="PANTHER" id="PTHR11538">
    <property type="entry name" value="PHENYLALANYL-TRNA SYNTHETASE"/>
    <property type="match status" value="1"/>
</dbReference>
<dbReference type="AlphaFoldDB" id="C6HXY7"/>
<evidence type="ECO:0000256" key="7">
    <source>
        <dbReference type="ARBA" id="ARBA00022741"/>
    </source>
</evidence>
<dbReference type="Proteomes" id="UP000009374">
    <property type="component" value="Unassembled WGS sequence"/>
</dbReference>
<feature type="domain" description="Aminoacyl-transfer RNA synthetases class-II family profile" evidence="12">
    <location>
        <begin position="249"/>
        <end position="523"/>
    </location>
</feature>
<dbReference type="EC" id="6.1.1.20" evidence="3"/>
<keyword evidence="6" id="KW-0479">Metal-binding</keyword>
<dbReference type="NCBIfam" id="TIGR00468">
    <property type="entry name" value="pheS"/>
    <property type="match status" value="1"/>
</dbReference>
<dbReference type="PANTHER" id="PTHR11538:SF40">
    <property type="entry name" value="PHENYLALANINE--TRNA LIGASE ALPHA SUBUNIT"/>
    <property type="match status" value="1"/>
</dbReference>
<evidence type="ECO:0000256" key="10">
    <source>
        <dbReference type="ARBA" id="ARBA00022917"/>
    </source>
</evidence>
<accession>C6HXY7</accession>
<dbReference type="InterPro" id="IPR045864">
    <property type="entry name" value="aa-tRNA-synth_II/BPL/LPL"/>
</dbReference>
<dbReference type="InterPro" id="IPR006195">
    <property type="entry name" value="aa-tRNA-synth_II"/>
</dbReference>
<dbReference type="GO" id="GO:0005524">
    <property type="term" value="F:ATP binding"/>
    <property type="evidence" value="ECO:0007669"/>
    <property type="project" value="UniProtKB-KW"/>
</dbReference>
<dbReference type="GO" id="GO:0006432">
    <property type="term" value="P:phenylalanyl-tRNA aminoacylation"/>
    <property type="evidence" value="ECO:0007669"/>
    <property type="project" value="InterPro"/>
</dbReference>
<dbReference type="InterPro" id="IPR004529">
    <property type="entry name" value="Phe-tRNA-synth_IIc_asu"/>
</dbReference>
<protein>
    <recommendedName>
        <fullName evidence="3">phenylalanine--tRNA ligase</fullName>
        <ecNumber evidence="3">6.1.1.20</ecNumber>
    </recommendedName>
</protein>
<keyword evidence="4" id="KW-0963">Cytoplasm</keyword>
<evidence type="ECO:0000256" key="9">
    <source>
        <dbReference type="ARBA" id="ARBA00022842"/>
    </source>
</evidence>
<name>C6HXY7_9BACT</name>
<dbReference type="GO" id="GO:0000049">
    <property type="term" value="F:tRNA binding"/>
    <property type="evidence" value="ECO:0007669"/>
    <property type="project" value="InterPro"/>
</dbReference>
<keyword evidence="14" id="KW-1185">Reference proteome</keyword>
<comment type="similarity">
    <text evidence="2">Belongs to the class-II aminoacyl-tRNA synthetase family. Phe-tRNA synthetase alpha subunit type 2 subfamily.</text>
</comment>
<evidence type="ECO:0000313" key="14">
    <source>
        <dbReference type="Proteomes" id="UP000009374"/>
    </source>
</evidence>
<dbReference type="GO" id="GO:0005737">
    <property type="term" value="C:cytoplasm"/>
    <property type="evidence" value="ECO:0007669"/>
    <property type="project" value="UniProtKB-SubCell"/>
</dbReference>
<dbReference type="SUPFAM" id="SSF55681">
    <property type="entry name" value="Class II aaRS and biotin synthetases"/>
    <property type="match status" value="1"/>
</dbReference>
<gene>
    <name evidence="13" type="ORF">UBAL3_93200101</name>
</gene>
<dbReference type="NCBIfam" id="NF003210">
    <property type="entry name" value="PRK04172.1"/>
    <property type="match status" value="1"/>
</dbReference>
<evidence type="ECO:0000256" key="6">
    <source>
        <dbReference type="ARBA" id="ARBA00022723"/>
    </source>
</evidence>
<keyword evidence="10" id="KW-0648">Protein biosynthesis</keyword>
<dbReference type="EMBL" id="GG693875">
    <property type="protein sequence ID" value="EES52599.1"/>
    <property type="molecule type" value="Genomic_DNA"/>
</dbReference>
<evidence type="ECO:0000256" key="8">
    <source>
        <dbReference type="ARBA" id="ARBA00022840"/>
    </source>
</evidence>
<reference evidence="13 14" key="1">
    <citation type="journal article" date="2009" name="Appl. Environ. Microbiol.">
        <title>Community genomic and proteomic analyses of chemoautotrophic iron-oxidizing "Leptospirillum rubarum" (Group II) and "Leptospirillum ferrodiazotrophum" (Group III) bacteria in acid mine drainage biofilms.</title>
        <authorList>
            <person name="Goltsman D.S."/>
            <person name="Denef V.J."/>
            <person name="Singer S.W."/>
            <person name="VerBerkmoes N.C."/>
            <person name="Lefsrud M."/>
            <person name="Mueller R.S."/>
            <person name="Dick G.J."/>
            <person name="Sun C.L."/>
            <person name="Wheeler K.E."/>
            <person name="Zemla A."/>
            <person name="Baker B.J."/>
            <person name="Hauser L."/>
            <person name="Land M."/>
            <person name="Shah M.B."/>
            <person name="Thelen M.P."/>
            <person name="Hettich R.L."/>
            <person name="Banfield J.F."/>
        </authorList>
    </citation>
    <scope>NUCLEOTIDE SEQUENCE [LARGE SCALE GENOMIC DNA]</scope>
</reference>
<dbReference type="GO" id="GO:0046872">
    <property type="term" value="F:metal ion binding"/>
    <property type="evidence" value="ECO:0007669"/>
    <property type="project" value="UniProtKB-KW"/>
</dbReference>
<evidence type="ECO:0000256" key="3">
    <source>
        <dbReference type="ARBA" id="ARBA00012814"/>
    </source>
</evidence>
<dbReference type="PROSITE" id="PS50862">
    <property type="entry name" value="AA_TRNA_LIGASE_II"/>
    <property type="match status" value="1"/>
</dbReference>
<dbReference type="Gene3D" id="3.30.930.10">
    <property type="entry name" value="Bira Bifunctional Protein, Domain 2"/>
    <property type="match status" value="1"/>
</dbReference>